<reference evidence="1" key="1">
    <citation type="submission" date="2019-03" db="EMBL/GenBank/DDBJ databases">
        <title>Single cell metagenomics reveals metabolic interactions within the superorganism composed of flagellate Streblomastix strix and complex community of Bacteroidetes bacteria on its surface.</title>
        <authorList>
            <person name="Treitli S.C."/>
            <person name="Kolisko M."/>
            <person name="Husnik F."/>
            <person name="Keeling P."/>
            <person name="Hampl V."/>
        </authorList>
    </citation>
    <scope>NUCLEOTIDE SEQUENCE</scope>
    <source>
        <strain evidence="1">STM</strain>
    </source>
</reference>
<protein>
    <submittedName>
        <fullName evidence="1">Uncharacterized protein</fullName>
    </submittedName>
</protein>
<sequence>MNAEEKGKKQSEVDKRYIRMAAIWSE</sequence>
<dbReference type="AlphaFoldDB" id="A0A5J4QGG0"/>
<evidence type="ECO:0000313" key="1">
    <source>
        <dbReference type="EMBL" id="KAA6319884.1"/>
    </source>
</evidence>
<accession>A0A5J4QGG0</accession>
<dbReference type="EMBL" id="SNRY01003744">
    <property type="protein sequence ID" value="KAA6319884.1"/>
    <property type="molecule type" value="Genomic_DNA"/>
</dbReference>
<organism evidence="1">
    <name type="scientific">termite gut metagenome</name>
    <dbReference type="NCBI Taxonomy" id="433724"/>
    <lineage>
        <taxon>unclassified sequences</taxon>
        <taxon>metagenomes</taxon>
        <taxon>organismal metagenomes</taxon>
    </lineage>
</organism>
<gene>
    <name evidence="1" type="ORF">EZS27_030270</name>
</gene>
<feature type="non-terminal residue" evidence="1">
    <location>
        <position position="26"/>
    </location>
</feature>
<comment type="caution">
    <text evidence="1">The sequence shown here is derived from an EMBL/GenBank/DDBJ whole genome shotgun (WGS) entry which is preliminary data.</text>
</comment>
<proteinExistence type="predicted"/>
<name>A0A5J4QGG0_9ZZZZ</name>